<dbReference type="InterPro" id="IPR000477">
    <property type="entry name" value="RT_dom"/>
</dbReference>
<protein>
    <recommendedName>
        <fullName evidence="1">Reverse transcriptase domain-containing protein</fullName>
    </recommendedName>
</protein>
<dbReference type="InterPro" id="IPR043502">
    <property type="entry name" value="DNA/RNA_pol_sf"/>
</dbReference>
<evidence type="ECO:0000313" key="2">
    <source>
        <dbReference type="EMBL" id="KAJ8882918.1"/>
    </source>
</evidence>
<dbReference type="EMBL" id="JARBHB010000005">
    <property type="protein sequence ID" value="KAJ8882918.1"/>
    <property type="molecule type" value="Genomic_DNA"/>
</dbReference>
<proteinExistence type="predicted"/>
<organism evidence="2 3">
    <name type="scientific">Dryococelus australis</name>
    <dbReference type="NCBI Taxonomy" id="614101"/>
    <lineage>
        <taxon>Eukaryota</taxon>
        <taxon>Metazoa</taxon>
        <taxon>Ecdysozoa</taxon>
        <taxon>Arthropoda</taxon>
        <taxon>Hexapoda</taxon>
        <taxon>Insecta</taxon>
        <taxon>Pterygota</taxon>
        <taxon>Neoptera</taxon>
        <taxon>Polyneoptera</taxon>
        <taxon>Phasmatodea</taxon>
        <taxon>Verophasmatodea</taxon>
        <taxon>Anareolatae</taxon>
        <taxon>Phasmatidae</taxon>
        <taxon>Eurycanthinae</taxon>
        <taxon>Dryococelus</taxon>
    </lineage>
</organism>
<name>A0ABQ9HF26_9NEOP</name>
<feature type="domain" description="Reverse transcriptase" evidence="1">
    <location>
        <begin position="35"/>
        <end position="209"/>
    </location>
</feature>
<accession>A0ABQ9HF26</accession>
<dbReference type="SUPFAM" id="SSF56672">
    <property type="entry name" value="DNA/RNA polymerases"/>
    <property type="match status" value="1"/>
</dbReference>
<comment type="caution">
    <text evidence="2">The sequence shown here is derived from an EMBL/GenBank/DDBJ whole genome shotgun (WGS) entry which is preliminary data.</text>
</comment>
<gene>
    <name evidence="2" type="ORF">PR048_014757</name>
</gene>
<reference evidence="2 3" key="1">
    <citation type="submission" date="2023-02" db="EMBL/GenBank/DDBJ databases">
        <title>LHISI_Scaffold_Assembly.</title>
        <authorList>
            <person name="Stuart O.P."/>
            <person name="Cleave R."/>
            <person name="Magrath M.J.L."/>
            <person name="Mikheyev A.S."/>
        </authorList>
    </citation>
    <scope>NUCLEOTIDE SEQUENCE [LARGE SCALE GENOMIC DNA]</scope>
    <source>
        <strain evidence="2">Daus_M_001</strain>
        <tissue evidence="2">Leg muscle</tissue>
    </source>
</reference>
<dbReference type="Proteomes" id="UP001159363">
    <property type="component" value="Chromosome 4"/>
</dbReference>
<dbReference type="PANTHER" id="PTHR19446">
    <property type="entry name" value="REVERSE TRANSCRIPTASES"/>
    <property type="match status" value="1"/>
</dbReference>
<dbReference type="Pfam" id="PF00078">
    <property type="entry name" value="RVT_1"/>
    <property type="match status" value="1"/>
</dbReference>
<evidence type="ECO:0000313" key="3">
    <source>
        <dbReference type="Proteomes" id="UP001159363"/>
    </source>
</evidence>
<evidence type="ECO:0000259" key="1">
    <source>
        <dbReference type="Pfam" id="PF00078"/>
    </source>
</evidence>
<sequence>MVKLYLPRKWRTLILDKRRKEKLPDEWHEAIIVPIHKKEMVRNCDNHRGISLLTVTYKMISYILFKRLTPYAKKCIVENKCRFRRNRLTVYPIFRLRKLVKKRGQCTRYDAPFFISKTYVTSSRACTKLEGMISDDFHIVIGLIQGDGISPMLFNVALKITIRALNTVNEGIGLNGLHRVLGYADDLGIISDRNEGHDKMYKKYMKWGKG</sequence>
<keyword evidence="3" id="KW-1185">Reference proteome</keyword>